<evidence type="ECO:0000313" key="3">
    <source>
        <dbReference type="Proteomes" id="UP001164705"/>
    </source>
</evidence>
<reference evidence="2" key="1">
    <citation type="submission" date="2022-11" db="EMBL/GenBank/DDBJ databases">
        <title>Lacinutrix neustonica HL-RS19T sp. nov., isolated from the surface microlayer sample of brackish Lake Shihwa.</title>
        <authorList>
            <person name="Choi J.Y."/>
            <person name="Hwang C.Y."/>
        </authorList>
    </citation>
    <scope>NUCLEOTIDE SEQUENCE</scope>
    <source>
        <strain evidence="2">HL-RS19</strain>
    </source>
</reference>
<dbReference type="EMBL" id="CP113088">
    <property type="protein sequence ID" value="WAC02822.1"/>
    <property type="molecule type" value="Genomic_DNA"/>
</dbReference>
<sequence>MKKQLILSLALMITFFSFAQKKELRELEKAVKNNNYAEAKAAVLELEPLLSSMDDKSKAKFYLNKGKAFFANGAGSGEEVMMAVESLENISRKFLC</sequence>
<protein>
    <recommendedName>
        <fullName evidence="4">Tetratricopeptide repeat protein</fullName>
    </recommendedName>
</protein>
<gene>
    <name evidence="2" type="ORF">N7U66_04045</name>
</gene>
<evidence type="ECO:0008006" key="4">
    <source>
        <dbReference type="Google" id="ProtNLM"/>
    </source>
</evidence>
<dbReference type="Proteomes" id="UP001164705">
    <property type="component" value="Chromosome"/>
</dbReference>
<accession>A0A9E8SEK8</accession>
<feature type="chain" id="PRO_5039683869" description="Tetratricopeptide repeat protein" evidence="1">
    <location>
        <begin position="20"/>
        <end position="96"/>
    </location>
</feature>
<organism evidence="2 3">
    <name type="scientific">Lacinutrix neustonica</name>
    <dbReference type="NCBI Taxonomy" id="2980107"/>
    <lineage>
        <taxon>Bacteria</taxon>
        <taxon>Pseudomonadati</taxon>
        <taxon>Bacteroidota</taxon>
        <taxon>Flavobacteriia</taxon>
        <taxon>Flavobacteriales</taxon>
        <taxon>Flavobacteriaceae</taxon>
        <taxon>Lacinutrix</taxon>
    </lineage>
</organism>
<dbReference type="KEGG" id="lnu:N7U66_04045"/>
<evidence type="ECO:0000256" key="1">
    <source>
        <dbReference type="SAM" id="SignalP"/>
    </source>
</evidence>
<dbReference type="RefSeq" id="WP_267677421.1">
    <property type="nucleotide sequence ID" value="NZ_CP113088.1"/>
</dbReference>
<proteinExistence type="predicted"/>
<name>A0A9E8SEK8_9FLAO</name>
<feature type="signal peptide" evidence="1">
    <location>
        <begin position="1"/>
        <end position="19"/>
    </location>
</feature>
<evidence type="ECO:0000313" key="2">
    <source>
        <dbReference type="EMBL" id="WAC02822.1"/>
    </source>
</evidence>
<dbReference type="AlphaFoldDB" id="A0A9E8SEK8"/>
<keyword evidence="3" id="KW-1185">Reference proteome</keyword>
<keyword evidence="1" id="KW-0732">Signal</keyword>